<evidence type="ECO:0000313" key="5">
    <source>
        <dbReference type="Proteomes" id="UP000007093"/>
    </source>
</evidence>
<name>G4Q6M9_ACIIR</name>
<dbReference type="EMBL" id="CP003058">
    <property type="protein sequence ID" value="AEQ21377.1"/>
    <property type="molecule type" value="Genomic_DNA"/>
</dbReference>
<evidence type="ECO:0000313" key="4">
    <source>
        <dbReference type="EMBL" id="AEQ21377.1"/>
    </source>
</evidence>
<evidence type="ECO:0000256" key="2">
    <source>
        <dbReference type="ARBA" id="ARBA00023002"/>
    </source>
</evidence>
<dbReference type="HOGENOM" id="CLU_070764_8_0_9"/>
<dbReference type="Pfam" id="PF00881">
    <property type="entry name" value="Nitroreductase"/>
    <property type="match status" value="1"/>
</dbReference>
<dbReference type="PANTHER" id="PTHR43673">
    <property type="entry name" value="NAD(P)H NITROREDUCTASE YDGI-RELATED"/>
    <property type="match status" value="1"/>
</dbReference>
<protein>
    <recommendedName>
        <fullName evidence="3">Nitroreductase domain-containing protein</fullName>
    </recommendedName>
</protein>
<comment type="similarity">
    <text evidence="1">Belongs to the nitroreductase family.</text>
</comment>
<dbReference type="GO" id="GO:0016491">
    <property type="term" value="F:oxidoreductase activity"/>
    <property type="evidence" value="ECO:0007669"/>
    <property type="project" value="UniProtKB-KW"/>
</dbReference>
<dbReference type="PATRIC" id="fig|568816.4.peg.117"/>
<dbReference type="STRING" id="568816.Acin_0125"/>
<proteinExistence type="inferred from homology"/>
<dbReference type="InterPro" id="IPR000415">
    <property type="entry name" value="Nitroreductase-like"/>
</dbReference>
<dbReference type="eggNOG" id="COG0778">
    <property type="taxonomic scope" value="Bacteria"/>
</dbReference>
<dbReference type="InParanoid" id="G4Q6M9"/>
<sequence>MFIMTRKEQETLFEKCRTYRRFLQKPLPEGLLSYLVGIAHKRSCGRNGQVLSFYAAVSSKALAALLPHLHWAAALPKEIGTPQKEEEPVALIFLVRPKDASPISLIDAGIAVDSMAYCAMCEGVGSAILAALDRAAIQGILGLEKDQEVFLCLALGYPAHKSTVVPVPESGTLDYYVDEKRNYFVPKKNLSDVMTVL</sequence>
<dbReference type="Proteomes" id="UP000007093">
    <property type="component" value="Chromosome"/>
</dbReference>
<dbReference type="InterPro" id="IPR029479">
    <property type="entry name" value="Nitroreductase"/>
</dbReference>
<reference evidence="4 5" key="1">
    <citation type="journal article" date="2011" name="J. Bacteriol.">
        <title>Complete genome sequence of Acidaminococcus intestini RYC-MR95, a Gram-negative bacterium from the phylum Firmicutes.</title>
        <authorList>
            <person name="D'Auria G."/>
            <person name="Galan J.C."/>
            <person name="Rodriguez-Alcayna M."/>
            <person name="Moya A."/>
            <person name="Baquero F."/>
            <person name="Latorre A."/>
        </authorList>
    </citation>
    <scope>NUCLEOTIDE SEQUENCE [LARGE SCALE GENOMIC DNA]</scope>
    <source>
        <strain evidence="4 5">RyC-MR95</strain>
    </source>
</reference>
<evidence type="ECO:0000256" key="1">
    <source>
        <dbReference type="ARBA" id="ARBA00007118"/>
    </source>
</evidence>
<gene>
    <name evidence="4" type="ordered locus">Acin_0125</name>
</gene>
<accession>G4Q6M9</accession>
<dbReference type="Gene3D" id="3.40.109.10">
    <property type="entry name" value="NADH Oxidase"/>
    <property type="match status" value="1"/>
</dbReference>
<evidence type="ECO:0000259" key="3">
    <source>
        <dbReference type="Pfam" id="PF00881"/>
    </source>
</evidence>
<organism evidence="4 5">
    <name type="scientific">Acidaminococcus intestini (strain RyC-MR95)</name>
    <dbReference type="NCBI Taxonomy" id="568816"/>
    <lineage>
        <taxon>Bacteria</taxon>
        <taxon>Bacillati</taxon>
        <taxon>Bacillota</taxon>
        <taxon>Negativicutes</taxon>
        <taxon>Acidaminococcales</taxon>
        <taxon>Acidaminococcaceae</taxon>
        <taxon>Acidaminococcus</taxon>
    </lineage>
</organism>
<dbReference type="PANTHER" id="PTHR43673:SF10">
    <property type="entry name" value="NADH DEHYDROGENASE_NAD(P)H NITROREDUCTASE XCC3605-RELATED"/>
    <property type="match status" value="1"/>
</dbReference>
<keyword evidence="5" id="KW-1185">Reference proteome</keyword>
<dbReference type="KEGG" id="ain:Acin_0125"/>
<feature type="domain" description="Nitroreductase" evidence="3">
    <location>
        <begin position="17"/>
        <end position="157"/>
    </location>
</feature>
<dbReference type="AlphaFoldDB" id="G4Q6M9"/>
<dbReference type="SUPFAM" id="SSF55469">
    <property type="entry name" value="FMN-dependent nitroreductase-like"/>
    <property type="match status" value="1"/>
</dbReference>
<keyword evidence="2" id="KW-0560">Oxidoreductase</keyword>
<dbReference type="CDD" id="cd02062">
    <property type="entry name" value="Nitro_FMN_reductase"/>
    <property type="match status" value="1"/>
</dbReference>